<dbReference type="InterPro" id="IPR052005">
    <property type="entry name" value="CDF_SLC30A"/>
</dbReference>
<keyword evidence="3" id="KW-0862">Zinc</keyword>
<dbReference type="OrthoDB" id="5382797at2759"/>
<evidence type="ECO:0000256" key="3">
    <source>
        <dbReference type="ARBA" id="ARBA00022833"/>
    </source>
</evidence>
<gene>
    <name evidence="6" type="ORF">HICCMSTLAB_LOCUS708</name>
</gene>
<evidence type="ECO:0000256" key="5">
    <source>
        <dbReference type="SAM" id="Phobius"/>
    </source>
</evidence>
<evidence type="ECO:0000256" key="2">
    <source>
        <dbReference type="ARBA" id="ARBA00022448"/>
    </source>
</evidence>
<dbReference type="Proteomes" id="UP000786811">
    <property type="component" value="Unassembled WGS sequence"/>
</dbReference>
<keyword evidence="4" id="KW-0406">Ion transport</keyword>
<dbReference type="PANTHER" id="PTHR46531">
    <property type="entry name" value="ZINC TRANSPORTER 6"/>
    <property type="match status" value="1"/>
</dbReference>
<feature type="transmembrane region" description="Helical" evidence="5">
    <location>
        <begin position="244"/>
        <end position="263"/>
    </location>
</feature>
<comment type="caution">
    <text evidence="6">The sequence shown here is derived from an EMBL/GenBank/DDBJ whole genome shotgun (WGS) entry which is preliminary data.</text>
</comment>
<keyword evidence="5" id="KW-0472">Membrane</keyword>
<reference evidence="6" key="1">
    <citation type="submission" date="2021-04" db="EMBL/GenBank/DDBJ databases">
        <authorList>
            <person name="Chebbi M.A.C M."/>
        </authorList>
    </citation>
    <scope>NUCLEOTIDE SEQUENCE</scope>
</reference>
<organism evidence="6 7">
    <name type="scientific">Cotesia congregata</name>
    <name type="common">Parasitoid wasp</name>
    <name type="synonym">Apanteles congregatus</name>
    <dbReference type="NCBI Taxonomy" id="51543"/>
    <lineage>
        <taxon>Eukaryota</taxon>
        <taxon>Metazoa</taxon>
        <taxon>Ecdysozoa</taxon>
        <taxon>Arthropoda</taxon>
        <taxon>Hexapoda</taxon>
        <taxon>Insecta</taxon>
        <taxon>Pterygota</taxon>
        <taxon>Neoptera</taxon>
        <taxon>Endopterygota</taxon>
        <taxon>Hymenoptera</taxon>
        <taxon>Apocrita</taxon>
        <taxon>Ichneumonoidea</taxon>
        <taxon>Braconidae</taxon>
        <taxon>Microgastrinae</taxon>
        <taxon>Cotesia</taxon>
    </lineage>
</organism>
<dbReference type="PANTHER" id="PTHR46531:SF1">
    <property type="entry name" value="ZINC TRANSPORTER 6"/>
    <property type="match status" value="1"/>
</dbReference>
<dbReference type="GO" id="GO:0005794">
    <property type="term" value="C:Golgi apparatus"/>
    <property type="evidence" value="ECO:0007669"/>
    <property type="project" value="TreeGrafter"/>
</dbReference>
<dbReference type="EMBL" id="CAJNRD030001114">
    <property type="protein sequence ID" value="CAG5073936.1"/>
    <property type="molecule type" value="Genomic_DNA"/>
</dbReference>
<feature type="transmembrane region" description="Helical" evidence="5">
    <location>
        <begin position="111"/>
        <end position="134"/>
    </location>
</feature>
<accession>A0A8J2H1Q8</accession>
<protein>
    <submittedName>
        <fullName evidence="6">Similar to slc30a6: Zinc transporter 6 (Danio rerio)</fullName>
    </submittedName>
</protein>
<sequence length="384" mass="43154">MITYYSKQLKINTSLPIVITSEVFTLKVSASIEKQSKQWVMMVFIEENNARNCSIFIDHDDEVEVTRTLGFEIRKILEERETKWILCLITYNIIITHYLCSWVTSTNSVALNAYVNTLIFNIFTLVVCFISVCISRRSLSTPSYSKYENHHRSSSSCFVRPAVIKFVNVNTNGGHSNSNITKNGLSTGSNNDKTLATKLSLSFDQRYEVLALLISTCIVLILQALVSIEIIIRIGNQPRINAGRIGFGAILGFFAHIGTIVAYPDAGLNHVICCIPCPTFKGCNPIVSGNVISAVVLEFHIIDTAAAFILIGLTTRTILPLAFYTFNVMLKKAPDYLIDELDKCLKEALNVDGVLEFRNEKFWIQSFGKLVRIKIEYSTKKEFD</sequence>
<proteinExistence type="predicted"/>
<evidence type="ECO:0000256" key="1">
    <source>
        <dbReference type="ARBA" id="ARBA00004127"/>
    </source>
</evidence>
<keyword evidence="2" id="KW-0813">Transport</keyword>
<evidence type="ECO:0000256" key="4">
    <source>
        <dbReference type="ARBA" id="ARBA00023065"/>
    </source>
</evidence>
<feature type="transmembrane region" description="Helical" evidence="5">
    <location>
        <begin position="209"/>
        <end position="232"/>
    </location>
</feature>
<evidence type="ECO:0000313" key="6">
    <source>
        <dbReference type="EMBL" id="CAG5073936.1"/>
    </source>
</evidence>
<feature type="transmembrane region" description="Helical" evidence="5">
    <location>
        <begin position="84"/>
        <end position="105"/>
    </location>
</feature>
<dbReference type="GO" id="GO:0006829">
    <property type="term" value="P:zinc ion transport"/>
    <property type="evidence" value="ECO:0007669"/>
    <property type="project" value="TreeGrafter"/>
</dbReference>
<dbReference type="AlphaFoldDB" id="A0A8J2H1Q8"/>
<evidence type="ECO:0000313" key="7">
    <source>
        <dbReference type="Proteomes" id="UP000786811"/>
    </source>
</evidence>
<keyword evidence="5" id="KW-1133">Transmembrane helix</keyword>
<keyword evidence="7" id="KW-1185">Reference proteome</keyword>
<comment type="subcellular location">
    <subcellularLocation>
        <location evidence="1">Endomembrane system</location>
        <topology evidence="1">Multi-pass membrane protein</topology>
    </subcellularLocation>
</comment>
<name>A0A8J2H1Q8_COTCN</name>
<keyword evidence="5" id="KW-0812">Transmembrane</keyword>